<organism evidence="1 2">
    <name type="scientific">Gimesia benthica</name>
    <dbReference type="NCBI Taxonomy" id="2608982"/>
    <lineage>
        <taxon>Bacteria</taxon>
        <taxon>Pseudomonadati</taxon>
        <taxon>Planctomycetota</taxon>
        <taxon>Planctomycetia</taxon>
        <taxon>Planctomycetales</taxon>
        <taxon>Planctomycetaceae</taxon>
        <taxon>Gimesia</taxon>
    </lineage>
</organism>
<accession>A0A6I6A512</accession>
<dbReference type="EMBL" id="CP043930">
    <property type="protein sequence ID" value="QGQ21454.1"/>
    <property type="molecule type" value="Genomic_DNA"/>
</dbReference>
<dbReference type="AlphaFoldDB" id="A0A6I6A512"/>
<protein>
    <submittedName>
        <fullName evidence="1">Uncharacterized protein</fullName>
    </submittedName>
</protein>
<dbReference type="Proteomes" id="UP000427281">
    <property type="component" value="Chromosome"/>
</dbReference>
<reference evidence="1 2" key="1">
    <citation type="submission" date="2019-09" db="EMBL/GenBank/DDBJ databases">
        <title>Gimesia benthica sp. nov., a novel bacterium isolated from deep-sea water of the Northwest Indian Ocean.</title>
        <authorList>
            <person name="Dai X."/>
        </authorList>
    </citation>
    <scope>NUCLEOTIDE SEQUENCE [LARGE SCALE GENOMIC DNA]</scope>
    <source>
        <strain evidence="1 2">E7</strain>
    </source>
</reference>
<evidence type="ECO:0000313" key="1">
    <source>
        <dbReference type="EMBL" id="QGQ21454.1"/>
    </source>
</evidence>
<proteinExistence type="predicted"/>
<keyword evidence="2" id="KW-1185">Reference proteome</keyword>
<name>A0A6I6A512_9PLAN</name>
<dbReference type="KEGG" id="gim:F1728_01530"/>
<gene>
    <name evidence="1" type="ORF">F1728_01530</name>
</gene>
<evidence type="ECO:0000313" key="2">
    <source>
        <dbReference type="Proteomes" id="UP000427281"/>
    </source>
</evidence>
<sequence>MTAALCLYELDHPTAMSVLQQVQQRCSGLELVSHTKEEYDSTNSTGWSEILEYAQGPDRITIVVGYEPHPEAPLMDYFVMVDPHSRMKCELNPLHEMVLPLIEELVNKSKSLRSIQQD</sequence>
<dbReference type="RefSeq" id="WP_155362608.1">
    <property type="nucleotide sequence ID" value="NZ_CP043930.1"/>
</dbReference>